<proteinExistence type="predicted"/>
<reference evidence="1" key="1">
    <citation type="journal article" date="2021" name="Proc. Natl. Acad. Sci. U.S.A.">
        <title>A Catalog of Tens of Thousands of Viruses from Human Metagenomes Reveals Hidden Associations with Chronic Diseases.</title>
        <authorList>
            <person name="Tisza M.J."/>
            <person name="Buck C.B."/>
        </authorList>
    </citation>
    <scope>NUCLEOTIDE SEQUENCE</scope>
    <source>
        <strain evidence="1">Ct8Ri8</strain>
    </source>
</reference>
<organism evidence="1">
    <name type="scientific">Siphoviridae sp. ct8Ri8</name>
    <dbReference type="NCBI Taxonomy" id="2826170"/>
    <lineage>
        <taxon>Viruses</taxon>
        <taxon>Duplodnaviria</taxon>
        <taxon>Heunggongvirae</taxon>
        <taxon>Uroviricota</taxon>
        <taxon>Caudoviricetes</taxon>
    </lineage>
</organism>
<dbReference type="EMBL" id="BK014980">
    <property type="protein sequence ID" value="DAD85351.1"/>
    <property type="molecule type" value="Genomic_DNA"/>
</dbReference>
<protein>
    <submittedName>
        <fullName evidence="1">Uncharacterized protein</fullName>
    </submittedName>
</protein>
<sequence>MLPCDFDDDDHRFYQTLNEDILLKPNKWNEWDMQFHEGDVVNVTGHDSLHNAICIAIMTRYQELKHNPLYSDFGCRIHELIKANKSEMVKYKIELFVQDVLRNMRRVRKINWIEITEKYSEPYNYKVTWSVNSISDENIEGEVSI</sequence>
<dbReference type="Gene3D" id="3.10.450.40">
    <property type="match status" value="1"/>
</dbReference>
<evidence type="ECO:0000313" key="1">
    <source>
        <dbReference type="EMBL" id="DAD85351.1"/>
    </source>
</evidence>
<accession>A0A8S5MTF0</accession>
<dbReference type="SUPFAM" id="SSF160719">
    <property type="entry name" value="gpW/gp25-like"/>
    <property type="match status" value="1"/>
</dbReference>
<name>A0A8S5MTF0_9CAUD</name>